<dbReference type="EMBL" id="UOEU01001073">
    <property type="protein sequence ID" value="VAW43379.1"/>
    <property type="molecule type" value="Genomic_DNA"/>
</dbReference>
<dbReference type="Pfam" id="PF05973">
    <property type="entry name" value="Gp49"/>
    <property type="match status" value="1"/>
</dbReference>
<dbReference type="AlphaFoldDB" id="A0A3B0W259"/>
<reference evidence="1" key="1">
    <citation type="submission" date="2018-06" db="EMBL/GenBank/DDBJ databases">
        <authorList>
            <person name="Zhirakovskaya E."/>
        </authorList>
    </citation>
    <scope>NUCLEOTIDE SEQUENCE</scope>
</reference>
<gene>
    <name evidence="1" type="ORF">MNBD_CHLOROFLEXI01-3251</name>
</gene>
<evidence type="ECO:0008006" key="2">
    <source>
        <dbReference type="Google" id="ProtNLM"/>
    </source>
</evidence>
<organism evidence="1">
    <name type="scientific">hydrothermal vent metagenome</name>
    <dbReference type="NCBI Taxonomy" id="652676"/>
    <lineage>
        <taxon>unclassified sequences</taxon>
        <taxon>metagenomes</taxon>
        <taxon>ecological metagenomes</taxon>
    </lineage>
</organism>
<dbReference type="PANTHER" id="PTHR41791">
    <property type="entry name" value="SSL7039 PROTEIN"/>
    <property type="match status" value="1"/>
</dbReference>
<dbReference type="InterPro" id="IPR014056">
    <property type="entry name" value="TypeIITA-like_toxin_pred"/>
</dbReference>
<dbReference type="InterPro" id="IPR009241">
    <property type="entry name" value="HigB-like"/>
</dbReference>
<evidence type="ECO:0000313" key="1">
    <source>
        <dbReference type="EMBL" id="VAW43379.1"/>
    </source>
</evidence>
<sequence>MSYEITSTYFFDQWLQGLKDRTTRNKVLARIDRVKNGNFGDFKSLGDNLFELRFFFGGGLRIYYTIRNHQVVLLLNGGRKSSQSRDIDKARQMIQELE</sequence>
<proteinExistence type="predicted"/>
<protein>
    <recommendedName>
        <fullName evidence="2">Toxin</fullName>
    </recommendedName>
</protein>
<dbReference type="NCBIfam" id="TIGR02683">
    <property type="entry name" value="upstrm_HI1419"/>
    <property type="match status" value="1"/>
</dbReference>
<dbReference type="PANTHER" id="PTHR41791:SF1">
    <property type="entry name" value="SSL7039 PROTEIN"/>
    <property type="match status" value="1"/>
</dbReference>
<dbReference type="PIRSF" id="PIRSF028744">
    <property type="entry name" value="Addict_mod_HI1419"/>
    <property type="match status" value="1"/>
</dbReference>
<accession>A0A3B0W259</accession>
<name>A0A3B0W259_9ZZZZ</name>